<keyword evidence="4" id="KW-0444">Lipid biosynthesis</keyword>
<evidence type="ECO:0000256" key="12">
    <source>
        <dbReference type="ARBA" id="ARBA00023315"/>
    </source>
</evidence>
<accession>A0ABQ5K238</accession>
<dbReference type="SMART" id="SM00563">
    <property type="entry name" value="PlsC"/>
    <property type="match status" value="1"/>
</dbReference>
<evidence type="ECO:0000256" key="10">
    <source>
        <dbReference type="ARBA" id="ARBA00023209"/>
    </source>
</evidence>
<evidence type="ECO:0000256" key="13">
    <source>
        <dbReference type="SAM" id="Phobius"/>
    </source>
</evidence>
<dbReference type="PANTHER" id="PTHR23063:SF52">
    <property type="entry name" value="LYSOPHOSPHATIDYLCHOLINE ACYLTRANSFERASE"/>
    <property type="match status" value="1"/>
</dbReference>
<dbReference type="EMBL" id="BQXS01012350">
    <property type="protein sequence ID" value="GKT21868.1"/>
    <property type="molecule type" value="Genomic_DNA"/>
</dbReference>
<keyword evidence="8" id="KW-0443">Lipid metabolism</keyword>
<dbReference type="CDD" id="cd07991">
    <property type="entry name" value="LPLAT_LPCAT1-like"/>
    <property type="match status" value="1"/>
</dbReference>
<dbReference type="SUPFAM" id="SSF69593">
    <property type="entry name" value="Glycerol-3-phosphate (1)-acyltransferase"/>
    <property type="match status" value="1"/>
</dbReference>
<protein>
    <recommendedName>
        <fullName evidence="14">Phospholipid/glycerol acyltransferase domain-containing protein</fullName>
    </recommendedName>
</protein>
<feature type="transmembrane region" description="Helical" evidence="13">
    <location>
        <begin position="52"/>
        <end position="80"/>
    </location>
</feature>
<evidence type="ECO:0000256" key="1">
    <source>
        <dbReference type="ARBA" id="ARBA00004370"/>
    </source>
</evidence>
<reference evidence="15" key="1">
    <citation type="submission" date="2022-03" db="EMBL/GenBank/DDBJ databases">
        <title>Draft genome sequence of Aduncisulcus paluster, a free-living microaerophilic Fornicata.</title>
        <authorList>
            <person name="Yuyama I."/>
            <person name="Kume K."/>
            <person name="Tamura T."/>
            <person name="Inagaki Y."/>
            <person name="Hashimoto T."/>
        </authorList>
    </citation>
    <scope>NUCLEOTIDE SEQUENCE</scope>
    <source>
        <strain evidence="15">NY0171</strain>
    </source>
</reference>
<evidence type="ECO:0000313" key="16">
    <source>
        <dbReference type="Proteomes" id="UP001057375"/>
    </source>
</evidence>
<keyword evidence="10" id="KW-0594">Phospholipid biosynthesis</keyword>
<keyword evidence="11" id="KW-1208">Phospholipid metabolism</keyword>
<organism evidence="15 16">
    <name type="scientific">Aduncisulcus paluster</name>
    <dbReference type="NCBI Taxonomy" id="2918883"/>
    <lineage>
        <taxon>Eukaryota</taxon>
        <taxon>Metamonada</taxon>
        <taxon>Carpediemonas-like organisms</taxon>
        <taxon>Aduncisulcus</taxon>
    </lineage>
</organism>
<proteinExistence type="inferred from homology"/>
<evidence type="ECO:0000256" key="4">
    <source>
        <dbReference type="ARBA" id="ARBA00022516"/>
    </source>
</evidence>
<evidence type="ECO:0000256" key="11">
    <source>
        <dbReference type="ARBA" id="ARBA00023264"/>
    </source>
</evidence>
<sequence length="391" mass="44423">MFATGVGYIPPVEKTGWKSRKSFREREKLIFAPFFHEVVTKKVFYPYHLFKLLLGFILVPLRMIASLFFIALCSFLCRALRLFGSVDEFGAFSHKSRCGRVARIFTIITARSLLFITGHYFIRVKGKSHQTKIAVAGPHSSWADILLLISQGYTSFISSSFVRKIPLVGLIAATSGSIFVDRYDKDSRSKVRKALIARAQDKDAPGIIVFPEGATTNAKMLIQFKAGIFRAGVPVQGALIRYPHMFDRPYWDVNAALPHLCVMLSQFINHVSITFLDAHYPTKEELADPFLFANNVRREIASAGKLMTSSLTQRHKLLYQDWIFHQISWGELIKKIESEFHTSEKDLIRIGCKDLSEDPSKYLKEMSETLPMSKDDSGDDQEFQDMVAMVE</sequence>
<keyword evidence="16" id="KW-1185">Reference proteome</keyword>
<evidence type="ECO:0000256" key="9">
    <source>
        <dbReference type="ARBA" id="ARBA00023136"/>
    </source>
</evidence>
<keyword evidence="6 13" id="KW-0812">Transmembrane</keyword>
<name>A0ABQ5K238_9EUKA</name>
<evidence type="ECO:0000256" key="6">
    <source>
        <dbReference type="ARBA" id="ARBA00022692"/>
    </source>
</evidence>
<evidence type="ECO:0000259" key="14">
    <source>
        <dbReference type="SMART" id="SM00563"/>
    </source>
</evidence>
<keyword evidence="9 13" id="KW-0472">Membrane</keyword>
<evidence type="ECO:0000313" key="15">
    <source>
        <dbReference type="EMBL" id="GKT21868.1"/>
    </source>
</evidence>
<evidence type="ECO:0000256" key="3">
    <source>
        <dbReference type="ARBA" id="ARBA00008655"/>
    </source>
</evidence>
<comment type="subcellular location">
    <subcellularLocation>
        <location evidence="1">Membrane</location>
    </subcellularLocation>
</comment>
<keyword evidence="12" id="KW-0012">Acyltransferase</keyword>
<evidence type="ECO:0000256" key="2">
    <source>
        <dbReference type="ARBA" id="ARBA00005189"/>
    </source>
</evidence>
<comment type="similarity">
    <text evidence="3">Belongs to the 1-acyl-sn-glycerol-3-phosphate acyltransferase family.</text>
</comment>
<keyword evidence="7 13" id="KW-1133">Transmembrane helix</keyword>
<evidence type="ECO:0000256" key="8">
    <source>
        <dbReference type="ARBA" id="ARBA00023098"/>
    </source>
</evidence>
<comment type="caution">
    <text evidence="15">The sequence shown here is derived from an EMBL/GenBank/DDBJ whole genome shotgun (WGS) entry which is preliminary data.</text>
</comment>
<evidence type="ECO:0000256" key="7">
    <source>
        <dbReference type="ARBA" id="ARBA00022989"/>
    </source>
</evidence>
<gene>
    <name evidence="15" type="ORF">ADUPG1_012002</name>
</gene>
<feature type="domain" description="Phospholipid/glycerol acyltransferase" evidence="14">
    <location>
        <begin position="133"/>
        <end position="243"/>
    </location>
</feature>
<dbReference type="Pfam" id="PF01553">
    <property type="entry name" value="Acyltransferase"/>
    <property type="match status" value="1"/>
</dbReference>
<feature type="transmembrane region" description="Helical" evidence="13">
    <location>
        <begin position="101"/>
        <end position="122"/>
    </location>
</feature>
<keyword evidence="5" id="KW-0808">Transferase</keyword>
<dbReference type="InterPro" id="IPR045252">
    <property type="entry name" value="LPCAT1-like"/>
</dbReference>
<comment type="pathway">
    <text evidence="2">Lipid metabolism.</text>
</comment>
<dbReference type="Proteomes" id="UP001057375">
    <property type="component" value="Unassembled WGS sequence"/>
</dbReference>
<dbReference type="PANTHER" id="PTHR23063">
    <property type="entry name" value="PHOSPHOLIPID ACYLTRANSFERASE"/>
    <property type="match status" value="1"/>
</dbReference>
<dbReference type="InterPro" id="IPR002123">
    <property type="entry name" value="Plipid/glycerol_acylTrfase"/>
</dbReference>
<evidence type="ECO:0000256" key="5">
    <source>
        <dbReference type="ARBA" id="ARBA00022679"/>
    </source>
</evidence>